<evidence type="ECO:0000256" key="3">
    <source>
        <dbReference type="ARBA" id="ARBA00022475"/>
    </source>
</evidence>
<feature type="transmembrane region" description="Helical" evidence="7">
    <location>
        <begin position="366"/>
        <end position="388"/>
    </location>
</feature>
<dbReference type="InterPro" id="IPR001958">
    <property type="entry name" value="Tet-R_TetA/multi-R_MdtG-like"/>
</dbReference>
<dbReference type="InterPro" id="IPR020846">
    <property type="entry name" value="MFS_dom"/>
</dbReference>
<gene>
    <name evidence="9" type="ORF">HP552_08390</name>
</gene>
<dbReference type="SUPFAM" id="SSF103473">
    <property type="entry name" value="MFS general substrate transporter"/>
    <property type="match status" value="1"/>
</dbReference>
<keyword evidence="2" id="KW-0813">Transport</keyword>
<dbReference type="InterPro" id="IPR011701">
    <property type="entry name" value="MFS"/>
</dbReference>
<dbReference type="RefSeq" id="WP_175395092.1">
    <property type="nucleotide sequence ID" value="NZ_JABMCB010000169.1"/>
</dbReference>
<dbReference type="Pfam" id="PF07690">
    <property type="entry name" value="MFS_1"/>
    <property type="match status" value="1"/>
</dbReference>
<evidence type="ECO:0000313" key="9">
    <source>
        <dbReference type="EMBL" id="NUU75249.1"/>
    </source>
</evidence>
<feature type="transmembrane region" description="Helical" evidence="7">
    <location>
        <begin position="5"/>
        <end position="26"/>
    </location>
</feature>
<dbReference type="Gene3D" id="1.20.1720.10">
    <property type="entry name" value="Multidrug resistance protein D"/>
    <property type="match status" value="1"/>
</dbReference>
<feature type="transmembrane region" description="Helical" evidence="7">
    <location>
        <begin position="241"/>
        <end position="264"/>
    </location>
</feature>
<comment type="subcellular location">
    <subcellularLocation>
        <location evidence="1">Cell membrane</location>
        <topology evidence="1">Multi-pass membrane protein</topology>
    </subcellularLocation>
</comment>
<evidence type="ECO:0000256" key="5">
    <source>
        <dbReference type="ARBA" id="ARBA00022989"/>
    </source>
</evidence>
<keyword evidence="4 7" id="KW-0812">Transmembrane</keyword>
<keyword evidence="6 7" id="KW-0472">Membrane</keyword>
<dbReference type="GO" id="GO:0005886">
    <property type="term" value="C:plasma membrane"/>
    <property type="evidence" value="ECO:0007669"/>
    <property type="project" value="UniProtKB-SubCell"/>
</dbReference>
<evidence type="ECO:0000256" key="4">
    <source>
        <dbReference type="ARBA" id="ARBA00022692"/>
    </source>
</evidence>
<feature type="transmembrane region" description="Helical" evidence="7">
    <location>
        <begin position="99"/>
        <end position="117"/>
    </location>
</feature>
<evidence type="ECO:0000256" key="6">
    <source>
        <dbReference type="ARBA" id="ARBA00023136"/>
    </source>
</evidence>
<evidence type="ECO:0000256" key="7">
    <source>
        <dbReference type="SAM" id="Phobius"/>
    </source>
</evidence>
<proteinExistence type="predicted"/>
<reference evidence="9 10" key="1">
    <citation type="submission" date="2020-05" db="EMBL/GenBank/DDBJ databases">
        <title>Genome Sequencing of Type Strains.</title>
        <authorList>
            <person name="Lemaire J.F."/>
            <person name="Inderbitzin P."/>
            <person name="Gregorio O.A."/>
            <person name="Collins S.B."/>
            <person name="Wespe N."/>
            <person name="Knight-Connoni V."/>
        </authorList>
    </citation>
    <scope>NUCLEOTIDE SEQUENCE [LARGE SCALE GENOMIC DNA]</scope>
    <source>
        <strain evidence="9 10">LMG 21957</strain>
    </source>
</reference>
<keyword evidence="5 7" id="KW-1133">Transmembrane helix</keyword>
<dbReference type="InterPro" id="IPR050171">
    <property type="entry name" value="MFS_Transporters"/>
</dbReference>
<feature type="transmembrane region" description="Helical" evidence="7">
    <location>
        <begin position="70"/>
        <end position="93"/>
    </location>
</feature>
<name>A0A7Y6EV05_9BACL</name>
<evidence type="ECO:0000256" key="2">
    <source>
        <dbReference type="ARBA" id="ARBA00022448"/>
    </source>
</evidence>
<organism evidence="9 10">
    <name type="scientific">Paenibacillus xylanilyticus</name>
    <dbReference type="NCBI Taxonomy" id="248903"/>
    <lineage>
        <taxon>Bacteria</taxon>
        <taxon>Bacillati</taxon>
        <taxon>Bacillota</taxon>
        <taxon>Bacilli</taxon>
        <taxon>Bacillales</taxon>
        <taxon>Paenibacillaceae</taxon>
        <taxon>Paenibacillus</taxon>
    </lineage>
</organism>
<keyword evidence="10" id="KW-1185">Reference proteome</keyword>
<comment type="caution">
    <text evidence="9">The sequence shown here is derived from an EMBL/GenBank/DDBJ whole genome shotgun (WGS) entry which is preliminary data.</text>
</comment>
<feature type="transmembrane region" description="Helical" evidence="7">
    <location>
        <begin position="337"/>
        <end position="360"/>
    </location>
</feature>
<feature type="domain" description="Major facilitator superfamily (MFS) profile" evidence="8">
    <location>
        <begin position="4"/>
        <end position="388"/>
    </location>
</feature>
<dbReference type="InterPro" id="IPR036259">
    <property type="entry name" value="MFS_trans_sf"/>
</dbReference>
<evidence type="ECO:0000256" key="1">
    <source>
        <dbReference type="ARBA" id="ARBA00004651"/>
    </source>
</evidence>
<dbReference type="CDD" id="cd17325">
    <property type="entry name" value="MFS_MdtG_SLC18_like"/>
    <property type="match status" value="1"/>
</dbReference>
<evidence type="ECO:0000313" key="10">
    <source>
        <dbReference type="Proteomes" id="UP000526125"/>
    </source>
</evidence>
<feature type="transmembrane region" description="Helical" evidence="7">
    <location>
        <begin position="300"/>
        <end position="325"/>
    </location>
</feature>
<sequence>MKKNIIFLCLSVFILVVGTGIVAPLLAPYAKNLGATGLWVGTLYSGFYVVRLLIGTPIGRLADKKGPKAILIYSLILYPFIALSYGLASSIAGLLGARLLHGVASAMMLPMAMAYMGEISPKGQEGKYMGIYNTAIFLANGLGPLLGGYISVQYGTQNAFFSLLGLAIIALVIVFVLPSSRAKKETNVADLNETNSERTHLKRSPWRHPGILALSSVNVIVAVLSMFMISFFTLYAQSRGLNALMIGLLIALNNIIIGATQVPLGWVVDRFNKMKLILISAMLTTILLMMFPSMHSLWTIALLMIGTGLTSAVTLASSSALSTVLGREAGMGATMGFLGSATSLGMILGPLTSGILMDTFQIDTTFYFSGFLWILGTLVFYVLWTAYVRSIKIQSISKGEITNV</sequence>
<feature type="transmembrane region" description="Helical" evidence="7">
    <location>
        <begin position="158"/>
        <end position="177"/>
    </location>
</feature>
<feature type="transmembrane region" description="Helical" evidence="7">
    <location>
        <begin position="276"/>
        <end position="294"/>
    </location>
</feature>
<feature type="transmembrane region" description="Helical" evidence="7">
    <location>
        <begin position="211"/>
        <end position="235"/>
    </location>
</feature>
<dbReference type="Gene3D" id="1.20.1250.20">
    <property type="entry name" value="MFS general substrate transporter like domains"/>
    <property type="match status" value="1"/>
</dbReference>
<dbReference type="GO" id="GO:0022857">
    <property type="term" value="F:transmembrane transporter activity"/>
    <property type="evidence" value="ECO:0007669"/>
    <property type="project" value="InterPro"/>
</dbReference>
<feature type="transmembrane region" description="Helical" evidence="7">
    <location>
        <begin position="129"/>
        <end position="152"/>
    </location>
</feature>
<dbReference type="PANTHER" id="PTHR23517:SF3">
    <property type="entry name" value="INTEGRAL MEMBRANE TRANSPORT PROTEIN"/>
    <property type="match status" value="1"/>
</dbReference>
<dbReference type="EMBL" id="JABMCB010000169">
    <property type="protein sequence ID" value="NUU75249.1"/>
    <property type="molecule type" value="Genomic_DNA"/>
</dbReference>
<feature type="transmembrane region" description="Helical" evidence="7">
    <location>
        <begin position="38"/>
        <end position="58"/>
    </location>
</feature>
<protein>
    <submittedName>
        <fullName evidence="9">MFS transporter</fullName>
    </submittedName>
</protein>
<evidence type="ECO:0000259" key="8">
    <source>
        <dbReference type="PROSITE" id="PS50850"/>
    </source>
</evidence>
<dbReference type="PANTHER" id="PTHR23517">
    <property type="entry name" value="RESISTANCE PROTEIN MDTM, PUTATIVE-RELATED-RELATED"/>
    <property type="match status" value="1"/>
</dbReference>
<dbReference type="PROSITE" id="PS50850">
    <property type="entry name" value="MFS"/>
    <property type="match status" value="1"/>
</dbReference>
<dbReference type="AlphaFoldDB" id="A0A7Y6EV05"/>
<accession>A0A7Y6EV05</accession>
<dbReference type="PRINTS" id="PR01035">
    <property type="entry name" value="TCRTETA"/>
</dbReference>
<keyword evidence="3" id="KW-1003">Cell membrane</keyword>
<dbReference type="Proteomes" id="UP000526125">
    <property type="component" value="Unassembled WGS sequence"/>
</dbReference>